<protein>
    <submittedName>
        <fullName evidence="12">GP139 protein</fullName>
    </submittedName>
</protein>
<evidence type="ECO:0000256" key="7">
    <source>
        <dbReference type="ARBA" id="ARBA00023170"/>
    </source>
</evidence>
<keyword evidence="3 9" id="KW-0812">Transmembrane</keyword>
<evidence type="ECO:0000256" key="10">
    <source>
        <dbReference type="SAM" id="Phobius"/>
    </source>
</evidence>
<dbReference type="PANTHER" id="PTHR46272">
    <property type="entry name" value="G_PROTEIN_RECEP_F1_2 DOMAIN-CONTAINING PROTEIN"/>
    <property type="match status" value="1"/>
</dbReference>
<keyword evidence="6 10" id="KW-0472">Membrane</keyword>
<dbReference type="EMBL" id="JAATIS010000485">
    <property type="protein sequence ID" value="KAG2467985.1"/>
    <property type="molecule type" value="Genomic_DNA"/>
</dbReference>
<evidence type="ECO:0000313" key="13">
    <source>
        <dbReference type="Proteomes" id="UP000886611"/>
    </source>
</evidence>
<evidence type="ECO:0000256" key="6">
    <source>
        <dbReference type="ARBA" id="ARBA00023136"/>
    </source>
</evidence>
<feature type="transmembrane region" description="Helical" evidence="10">
    <location>
        <begin position="264"/>
        <end position="288"/>
    </location>
</feature>
<dbReference type="CDD" id="cd14978">
    <property type="entry name" value="7tmA_FMRFamide_R-like"/>
    <property type="match status" value="1"/>
</dbReference>
<dbReference type="GO" id="GO:0004930">
    <property type="term" value="F:G protein-coupled receptor activity"/>
    <property type="evidence" value="ECO:0007669"/>
    <property type="project" value="UniProtKB-KW"/>
</dbReference>
<reference evidence="12 13" key="1">
    <citation type="journal article" date="2021" name="Cell">
        <title>Tracing the genetic footprints of vertebrate landing in non-teleost ray-finned fishes.</title>
        <authorList>
            <person name="Bi X."/>
            <person name="Wang K."/>
            <person name="Yang L."/>
            <person name="Pan H."/>
            <person name="Jiang H."/>
            <person name="Wei Q."/>
            <person name="Fang M."/>
            <person name="Yu H."/>
            <person name="Zhu C."/>
            <person name="Cai Y."/>
            <person name="He Y."/>
            <person name="Gan X."/>
            <person name="Zeng H."/>
            <person name="Yu D."/>
            <person name="Zhu Y."/>
            <person name="Jiang H."/>
            <person name="Qiu Q."/>
            <person name="Yang H."/>
            <person name="Zhang Y.E."/>
            <person name="Wang W."/>
            <person name="Zhu M."/>
            <person name="He S."/>
            <person name="Zhang G."/>
        </authorList>
    </citation>
    <scope>NUCLEOTIDE SEQUENCE [LARGE SCALE GENOMIC DNA]</scope>
    <source>
        <strain evidence="12">Bchr_013</strain>
    </source>
</reference>
<sequence>MYGWLFIPANTPTPPGGALPAVWRCPEDQQGIMDIGVFIHSPAGYHGDCQESLQGGPETICLTPRKNCMRSKSSTYYLMAISVADTLVLLLIVIIELTLKYNMEEPFWSREPWCSLRDIFNYGAYNASTWLVVTFTIERFIAINCFSLKVRICTPRCAAIVIMVVCVFSHLFAVPYYWTNISLFNVTKYPTIYICVYKQDLSDYYVHGLVWFQTCLVYIIPFIIIFTLNGLTLRQIILSNKVHTEVSIFRRGPRQFNSQKRKSVILLITVSMTFALLSVTRFVTQILIRTMHYEINRNDYNKPVNVAADLGTMLDLTNAAINMFLYACTQSRFRKELVACIKLIISPCKNYQPANYPSIVFQL</sequence>
<dbReference type="InterPro" id="IPR000276">
    <property type="entry name" value="GPCR_Rhodpsn"/>
</dbReference>
<dbReference type="GO" id="GO:0005886">
    <property type="term" value="C:plasma membrane"/>
    <property type="evidence" value="ECO:0007669"/>
    <property type="project" value="UniProtKB-SubCell"/>
</dbReference>
<dbReference type="InterPro" id="IPR052477">
    <property type="entry name" value="Orphan_GPCR1"/>
</dbReference>
<keyword evidence="13" id="KW-1185">Reference proteome</keyword>
<comment type="subcellular location">
    <subcellularLocation>
        <location evidence="1">Cell membrane</location>
        <topology evidence="1">Multi-pass membrane protein</topology>
    </subcellularLocation>
</comment>
<feature type="domain" description="G-protein coupled receptors family 1 profile" evidence="11">
    <location>
        <begin position="55"/>
        <end position="326"/>
    </location>
</feature>
<dbReference type="PRINTS" id="PR00237">
    <property type="entry name" value="GPCRRHODOPSN"/>
</dbReference>
<keyword evidence="8 9" id="KW-0807">Transducer</keyword>
<dbReference type="Gene3D" id="1.20.1070.10">
    <property type="entry name" value="Rhodopsin 7-helix transmembrane proteins"/>
    <property type="match status" value="1"/>
</dbReference>
<evidence type="ECO:0000256" key="5">
    <source>
        <dbReference type="ARBA" id="ARBA00023040"/>
    </source>
</evidence>
<feature type="transmembrane region" description="Helical" evidence="10">
    <location>
        <begin position="75"/>
        <end position="99"/>
    </location>
</feature>
<feature type="transmembrane region" description="Helical" evidence="10">
    <location>
        <begin position="210"/>
        <end position="231"/>
    </location>
</feature>
<dbReference type="Pfam" id="PF00001">
    <property type="entry name" value="7tm_1"/>
    <property type="match status" value="1"/>
</dbReference>
<dbReference type="PROSITE" id="PS00237">
    <property type="entry name" value="G_PROTEIN_RECEP_F1_1"/>
    <property type="match status" value="1"/>
</dbReference>
<evidence type="ECO:0000256" key="2">
    <source>
        <dbReference type="ARBA" id="ARBA00022475"/>
    </source>
</evidence>
<feature type="non-terminal residue" evidence="12">
    <location>
        <position position="1"/>
    </location>
</feature>
<evidence type="ECO:0000256" key="4">
    <source>
        <dbReference type="ARBA" id="ARBA00022989"/>
    </source>
</evidence>
<organism evidence="12 13">
    <name type="scientific">Polypterus senegalus</name>
    <name type="common">Senegal bichir</name>
    <dbReference type="NCBI Taxonomy" id="55291"/>
    <lineage>
        <taxon>Eukaryota</taxon>
        <taxon>Metazoa</taxon>
        <taxon>Chordata</taxon>
        <taxon>Craniata</taxon>
        <taxon>Vertebrata</taxon>
        <taxon>Euteleostomi</taxon>
        <taxon>Actinopterygii</taxon>
        <taxon>Polypteriformes</taxon>
        <taxon>Polypteridae</taxon>
        <taxon>Polypterus</taxon>
    </lineage>
</organism>
<keyword evidence="2" id="KW-1003">Cell membrane</keyword>
<feature type="transmembrane region" description="Helical" evidence="10">
    <location>
        <begin position="308"/>
        <end position="327"/>
    </location>
</feature>
<evidence type="ECO:0000256" key="1">
    <source>
        <dbReference type="ARBA" id="ARBA00004651"/>
    </source>
</evidence>
<accession>A0A8X7XEX7</accession>
<evidence type="ECO:0000256" key="9">
    <source>
        <dbReference type="RuleBase" id="RU000688"/>
    </source>
</evidence>
<proteinExistence type="inferred from homology"/>
<feature type="transmembrane region" description="Helical" evidence="10">
    <location>
        <begin position="157"/>
        <end position="178"/>
    </location>
</feature>
<name>A0A8X7XEX7_POLSE</name>
<dbReference type="Proteomes" id="UP000886611">
    <property type="component" value="Unassembled WGS sequence"/>
</dbReference>
<keyword evidence="7 9" id="KW-0675">Receptor</keyword>
<evidence type="ECO:0000256" key="3">
    <source>
        <dbReference type="ARBA" id="ARBA00022692"/>
    </source>
</evidence>
<evidence type="ECO:0000313" key="12">
    <source>
        <dbReference type="EMBL" id="KAG2467985.1"/>
    </source>
</evidence>
<keyword evidence="5 9" id="KW-0297">G-protein coupled receptor</keyword>
<comment type="similarity">
    <text evidence="9">Belongs to the G-protein coupled receptor 1 family.</text>
</comment>
<dbReference type="PROSITE" id="PS50262">
    <property type="entry name" value="G_PROTEIN_RECEP_F1_2"/>
    <property type="match status" value="1"/>
</dbReference>
<dbReference type="PANTHER" id="PTHR46272:SF5">
    <property type="entry name" value="G-PROTEIN COUPLED RECEPTORS FAMILY 1 PROFILE DOMAIN-CONTAINING PROTEIN"/>
    <property type="match status" value="1"/>
</dbReference>
<evidence type="ECO:0000256" key="8">
    <source>
        <dbReference type="ARBA" id="ARBA00023224"/>
    </source>
</evidence>
<dbReference type="AlphaFoldDB" id="A0A8X7XEX7"/>
<feature type="non-terminal residue" evidence="12">
    <location>
        <position position="363"/>
    </location>
</feature>
<gene>
    <name evidence="12" type="primary">Gpr139_0</name>
    <name evidence="12" type="ORF">GTO96_0015694</name>
</gene>
<dbReference type="InterPro" id="IPR017452">
    <property type="entry name" value="GPCR_Rhodpsn_7TM"/>
</dbReference>
<dbReference type="SUPFAM" id="SSF81321">
    <property type="entry name" value="Family A G protein-coupled receptor-like"/>
    <property type="match status" value="1"/>
</dbReference>
<keyword evidence="4 10" id="KW-1133">Transmembrane helix</keyword>
<evidence type="ECO:0000259" key="11">
    <source>
        <dbReference type="PROSITE" id="PS50262"/>
    </source>
</evidence>
<comment type="caution">
    <text evidence="12">The sequence shown here is derived from an EMBL/GenBank/DDBJ whole genome shotgun (WGS) entry which is preliminary data.</text>
</comment>